<feature type="region of interest" description="Disordered" evidence="1">
    <location>
        <begin position="1"/>
        <end position="42"/>
    </location>
</feature>
<dbReference type="RefSeq" id="WP_095510785.1">
    <property type="nucleotide sequence ID" value="NZ_MQWD01000001.1"/>
</dbReference>
<gene>
    <name evidence="3" type="ORF">BSZ37_12125</name>
</gene>
<keyword evidence="2" id="KW-0472">Membrane</keyword>
<reference evidence="3 4" key="1">
    <citation type="submission" date="2016-11" db="EMBL/GenBank/DDBJ databases">
        <title>Study of marine rhodopsin-containing bacteria.</title>
        <authorList>
            <person name="Yoshizawa S."/>
            <person name="Kumagai Y."/>
            <person name="Kogure K."/>
        </authorList>
    </citation>
    <scope>NUCLEOTIDE SEQUENCE [LARGE SCALE GENOMIC DNA]</scope>
    <source>
        <strain evidence="3 4">SAORIC-28</strain>
    </source>
</reference>
<comment type="caution">
    <text evidence="3">The sequence shown here is derived from an EMBL/GenBank/DDBJ whole genome shotgun (WGS) entry which is preliminary data.</text>
</comment>
<evidence type="ECO:0000313" key="4">
    <source>
        <dbReference type="Proteomes" id="UP000216339"/>
    </source>
</evidence>
<sequence length="70" mass="7417">MPRTPHSRTRPPAPKERPTSLATSGAPLVTPPRPPSDTKGGRPGDIVGFWAFTLLIVLGLIAAARAFLTM</sequence>
<evidence type="ECO:0000256" key="1">
    <source>
        <dbReference type="SAM" id="MobiDB-lite"/>
    </source>
</evidence>
<protein>
    <submittedName>
        <fullName evidence="3">Uncharacterized protein</fullName>
    </submittedName>
</protein>
<name>A0A271J329_9BACT</name>
<dbReference type="AlphaFoldDB" id="A0A271J329"/>
<keyword evidence="2" id="KW-1133">Transmembrane helix</keyword>
<evidence type="ECO:0000256" key="2">
    <source>
        <dbReference type="SAM" id="Phobius"/>
    </source>
</evidence>
<dbReference type="EMBL" id="MQWD01000001">
    <property type="protein sequence ID" value="PAP77119.1"/>
    <property type="molecule type" value="Genomic_DNA"/>
</dbReference>
<organism evidence="3 4">
    <name type="scientific">Rubrivirga marina</name>
    <dbReference type="NCBI Taxonomy" id="1196024"/>
    <lineage>
        <taxon>Bacteria</taxon>
        <taxon>Pseudomonadati</taxon>
        <taxon>Rhodothermota</taxon>
        <taxon>Rhodothermia</taxon>
        <taxon>Rhodothermales</taxon>
        <taxon>Rubricoccaceae</taxon>
        <taxon>Rubrivirga</taxon>
    </lineage>
</organism>
<keyword evidence="4" id="KW-1185">Reference proteome</keyword>
<accession>A0A271J329</accession>
<keyword evidence="2" id="KW-0812">Transmembrane</keyword>
<feature type="transmembrane region" description="Helical" evidence="2">
    <location>
        <begin position="47"/>
        <end position="68"/>
    </location>
</feature>
<dbReference type="Proteomes" id="UP000216339">
    <property type="component" value="Unassembled WGS sequence"/>
</dbReference>
<proteinExistence type="predicted"/>
<evidence type="ECO:0000313" key="3">
    <source>
        <dbReference type="EMBL" id="PAP77119.1"/>
    </source>
</evidence>